<evidence type="ECO:0000256" key="6">
    <source>
        <dbReference type="PIRSR" id="PIRSR615500-1"/>
    </source>
</evidence>
<feature type="domain" description="Inhibitor I9" evidence="11">
    <location>
        <begin position="32"/>
        <end position="106"/>
    </location>
</feature>
<dbReference type="InterPro" id="IPR000209">
    <property type="entry name" value="Peptidase_S8/S53_dom"/>
</dbReference>
<evidence type="ECO:0008006" key="15">
    <source>
        <dbReference type="Google" id="ProtNLM"/>
    </source>
</evidence>
<feature type="signal peptide" evidence="8">
    <location>
        <begin position="1"/>
        <end position="26"/>
    </location>
</feature>
<dbReference type="InterPro" id="IPR010259">
    <property type="entry name" value="S8pro/Inhibitor_I9"/>
</dbReference>
<dbReference type="Pfam" id="PF00082">
    <property type="entry name" value="Peptidase_S8"/>
    <property type="match status" value="1"/>
</dbReference>
<evidence type="ECO:0000256" key="4">
    <source>
        <dbReference type="ARBA" id="ARBA00022801"/>
    </source>
</evidence>
<feature type="domain" description="PA" evidence="10">
    <location>
        <begin position="399"/>
        <end position="491"/>
    </location>
</feature>
<evidence type="ECO:0000259" key="11">
    <source>
        <dbReference type="Pfam" id="PF05922"/>
    </source>
</evidence>
<keyword evidence="4 7" id="KW-0378">Hydrolase</keyword>
<dbReference type="PROSITE" id="PS51892">
    <property type="entry name" value="SUBTILASE"/>
    <property type="match status" value="1"/>
</dbReference>
<dbReference type="PRINTS" id="PR00723">
    <property type="entry name" value="SUBTILISIN"/>
</dbReference>
<organism evidence="13 14">
    <name type="scientific">Coptis chinensis</name>
    <dbReference type="NCBI Taxonomy" id="261450"/>
    <lineage>
        <taxon>Eukaryota</taxon>
        <taxon>Viridiplantae</taxon>
        <taxon>Streptophyta</taxon>
        <taxon>Embryophyta</taxon>
        <taxon>Tracheophyta</taxon>
        <taxon>Spermatophyta</taxon>
        <taxon>Magnoliopsida</taxon>
        <taxon>Ranunculales</taxon>
        <taxon>Ranunculaceae</taxon>
        <taxon>Coptidoideae</taxon>
        <taxon>Coptis</taxon>
    </lineage>
</organism>
<dbReference type="AlphaFoldDB" id="A0A835H3X7"/>
<feature type="domain" description="Peptidase S8/S53" evidence="9">
    <location>
        <begin position="148"/>
        <end position="635"/>
    </location>
</feature>
<dbReference type="CDD" id="cd02120">
    <property type="entry name" value="PA_subtilisin_like"/>
    <property type="match status" value="1"/>
</dbReference>
<comment type="caution">
    <text evidence="13">The sequence shown here is derived from an EMBL/GenBank/DDBJ whole genome shotgun (WGS) entry which is preliminary data.</text>
</comment>
<dbReference type="InterPro" id="IPR041469">
    <property type="entry name" value="Subtilisin-like_FN3"/>
</dbReference>
<reference evidence="13 14" key="1">
    <citation type="submission" date="2020-10" db="EMBL/GenBank/DDBJ databases">
        <title>The Coptis chinensis genome and diversification of protoberbering-type alkaloids.</title>
        <authorList>
            <person name="Wang B."/>
            <person name="Shu S."/>
            <person name="Song C."/>
            <person name="Liu Y."/>
        </authorList>
    </citation>
    <scope>NUCLEOTIDE SEQUENCE [LARGE SCALE GENOMIC DNA]</scope>
    <source>
        <strain evidence="13">HL-2020</strain>
        <tissue evidence="13">Leaf</tissue>
    </source>
</reference>
<dbReference type="Gene3D" id="2.60.40.2310">
    <property type="match status" value="1"/>
</dbReference>
<evidence type="ECO:0000256" key="7">
    <source>
        <dbReference type="PROSITE-ProRule" id="PRU01240"/>
    </source>
</evidence>
<keyword evidence="14" id="KW-1185">Reference proteome</keyword>
<dbReference type="Gene3D" id="3.30.70.80">
    <property type="entry name" value="Peptidase S8 propeptide/proteinase inhibitor I9"/>
    <property type="match status" value="1"/>
</dbReference>
<keyword evidence="3 8" id="KW-0732">Signal</keyword>
<dbReference type="Gene3D" id="3.40.50.200">
    <property type="entry name" value="Peptidase S8/S53 domain"/>
    <property type="match status" value="1"/>
</dbReference>
<comment type="similarity">
    <text evidence="1 7">Belongs to the peptidase S8 family.</text>
</comment>
<evidence type="ECO:0000256" key="5">
    <source>
        <dbReference type="ARBA" id="ARBA00022825"/>
    </source>
</evidence>
<feature type="active site" description="Charge relay system" evidence="6 7">
    <location>
        <position position="230"/>
    </location>
</feature>
<evidence type="ECO:0000256" key="2">
    <source>
        <dbReference type="ARBA" id="ARBA00022670"/>
    </source>
</evidence>
<evidence type="ECO:0000259" key="12">
    <source>
        <dbReference type="Pfam" id="PF17766"/>
    </source>
</evidence>
<evidence type="ECO:0000313" key="13">
    <source>
        <dbReference type="EMBL" id="KAF9591795.1"/>
    </source>
</evidence>
<gene>
    <name evidence="13" type="ORF">IFM89_007350</name>
</gene>
<dbReference type="InterPro" id="IPR036852">
    <property type="entry name" value="Peptidase_S8/S53_dom_sf"/>
</dbReference>
<evidence type="ECO:0000256" key="1">
    <source>
        <dbReference type="ARBA" id="ARBA00011073"/>
    </source>
</evidence>
<feature type="active site" description="Charge relay system" evidence="6 7">
    <location>
        <position position="157"/>
    </location>
</feature>
<dbReference type="GO" id="GO:0004252">
    <property type="term" value="F:serine-type endopeptidase activity"/>
    <property type="evidence" value="ECO:0007669"/>
    <property type="project" value="UniProtKB-UniRule"/>
</dbReference>
<dbReference type="Proteomes" id="UP000631114">
    <property type="component" value="Unassembled WGS sequence"/>
</dbReference>
<dbReference type="FunFam" id="3.40.50.200:FF:000006">
    <property type="entry name" value="Subtilisin-like protease SBT1.5"/>
    <property type="match status" value="1"/>
</dbReference>
<name>A0A835H3X7_9MAGN</name>
<evidence type="ECO:0000256" key="3">
    <source>
        <dbReference type="ARBA" id="ARBA00022729"/>
    </source>
</evidence>
<feature type="chain" id="PRO_5032673179" description="Subtilisin-like protease" evidence="8">
    <location>
        <begin position="27"/>
        <end position="813"/>
    </location>
</feature>
<dbReference type="Pfam" id="PF02225">
    <property type="entry name" value="PA"/>
    <property type="match status" value="1"/>
</dbReference>
<feature type="non-terminal residue" evidence="13">
    <location>
        <position position="1"/>
    </location>
</feature>
<keyword evidence="2 7" id="KW-0645">Protease</keyword>
<evidence type="ECO:0000313" key="14">
    <source>
        <dbReference type="Proteomes" id="UP000631114"/>
    </source>
</evidence>
<evidence type="ECO:0000259" key="10">
    <source>
        <dbReference type="Pfam" id="PF02225"/>
    </source>
</evidence>
<dbReference type="InterPro" id="IPR034197">
    <property type="entry name" value="Peptidases_S8_3"/>
</dbReference>
<dbReference type="FunFam" id="3.50.30.30:FF:000005">
    <property type="entry name" value="subtilisin-like protease SBT1.5"/>
    <property type="match status" value="1"/>
</dbReference>
<dbReference type="InterPro" id="IPR045051">
    <property type="entry name" value="SBT"/>
</dbReference>
<evidence type="ECO:0000256" key="8">
    <source>
        <dbReference type="SAM" id="SignalP"/>
    </source>
</evidence>
<evidence type="ECO:0000259" key="9">
    <source>
        <dbReference type="Pfam" id="PF00082"/>
    </source>
</evidence>
<dbReference type="GO" id="GO:0006508">
    <property type="term" value="P:proteolysis"/>
    <property type="evidence" value="ECO:0007669"/>
    <property type="project" value="UniProtKB-KW"/>
</dbReference>
<dbReference type="EMBL" id="JADFTS010000008">
    <property type="protein sequence ID" value="KAF9591795.1"/>
    <property type="molecule type" value="Genomic_DNA"/>
</dbReference>
<accession>A0A835H3X7</accession>
<protein>
    <recommendedName>
        <fullName evidence="15">Subtilisin-like protease</fullName>
    </recommendedName>
</protein>
<dbReference type="InterPro" id="IPR003137">
    <property type="entry name" value="PA_domain"/>
</dbReference>
<dbReference type="CDD" id="cd04852">
    <property type="entry name" value="Peptidases_S8_3"/>
    <property type="match status" value="1"/>
</dbReference>
<sequence>KKKMKNFAKVLHLVSFLVFLPLLVSCEKRDLYIVYLGDHDGSKTHQEIEDTHHRHLLSVKQNELEDGSYILYSYKNSVNGFAAVLTEEEAKLLSEKDEVVFVAEDKPNMFSPKTTRSWEFMGLEGETEFGRSIASDMRGNLPQKANYGNDIVIGVVDTGIWPESRSFNDEGLGPVPKSWKGICQDGASFNSSHCNRKIVGARYYLKAYEYFHDKLNNSLDFQSPRDSNGHGTHTASIAAGRKVENVSDIGGFANGTASGGAPLARLAVYKVCWPLIDRIKNKKAGTDCVQADILAAIDDAIGDGVDVISISLGLDDPVNHTRDGIAIGALHAIKKNIVVSCSGGNSGPAGGSAENVAPWVISVAASTIDRIISSPVVLGNGIKIEGQSGTPYKLEKKMYPLVYAGDVVEPHLSKNSSAGLCVPGFLSPEKTKGKIVVCMTNLHDAIRPFNKSQEVKRAGGVGMILANSPDVGDTNLYSNSYDLPSTSVGANGATTILNYIKSSNNSVAQIEPAVTVLGIKPAPSMANFSSVGPNPIDEDILKPDIAAPGAYILGAWEKQNNVGLGYMKYMMASGTSMAAPHVAGLAALVKAVHPTWSSAAIRSALMTTATLTNNLGKPIITASGEVANPFHFGSGHVRPTKAADPGLIYDASFTDYLLYLCSIGDQKAVPSFHCPEVPPSVHDLNHPSLAISHLNGTMIVKRTVTNVGGEKSVYRASVEAPRGISVEVSPNTLYFKAVDEKQSFTITIKAETSLGASNSTTGGYSFGSYTWEDGIHVVRSPIAVSQTGYPFVRNTTPVENLPRGVGDKEVQRG</sequence>
<keyword evidence="5 7" id="KW-0720">Serine protease</keyword>
<dbReference type="PROSITE" id="PS00138">
    <property type="entry name" value="SUBTILASE_SER"/>
    <property type="match status" value="1"/>
</dbReference>
<dbReference type="InterPro" id="IPR023828">
    <property type="entry name" value="Peptidase_S8_Ser-AS"/>
</dbReference>
<feature type="domain" description="Subtilisin-like protease fibronectin type-III" evidence="12">
    <location>
        <begin position="683"/>
        <end position="784"/>
    </location>
</feature>
<dbReference type="InterPro" id="IPR015500">
    <property type="entry name" value="Peptidase_S8_subtilisin-rel"/>
</dbReference>
<feature type="active site" description="Charge relay system" evidence="6 7">
    <location>
        <position position="576"/>
    </location>
</feature>
<dbReference type="OrthoDB" id="206201at2759"/>
<dbReference type="Gene3D" id="3.50.30.30">
    <property type="match status" value="1"/>
</dbReference>
<dbReference type="Pfam" id="PF05922">
    <property type="entry name" value="Inhibitor_I9"/>
    <property type="match status" value="1"/>
</dbReference>
<dbReference type="SUPFAM" id="SSF52743">
    <property type="entry name" value="Subtilisin-like"/>
    <property type="match status" value="1"/>
</dbReference>
<proteinExistence type="inferred from homology"/>
<dbReference type="Pfam" id="PF17766">
    <property type="entry name" value="fn3_6"/>
    <property type="match status" value="1"/>
</dbReference>
<dbReference type="PANTHER" id="PTHR10795">
    <property type="entry name" value="PROPROTEIN CONVERTASE SUBTILISIN/KEXIN"/>
    <property type="match status" value="1"/>
</dbReference>
<dbReference type="InterPro" id="IPR037045">
    <property type="entry name" value="S8pro/Inhibitor_I9_sf"/>
</dbReference>